<keyword evidence="1" id="KW-0175">Coiled coil</keyword>
<evidence type="ECO:0000256" key="2">
    <source>
        <dbReference type="SAM" id="MobiDB-lite"/>
    </source>
</evidence>
<accession>A0A419QCF8</accession>
<feature type="compositionally biased region" description="Polar residues" evidence="2">
    <location>
        <begin position="1"/>
        <end position="12"/>
    </location>
</feature>
<reference evidence="3 4" key="2">
    <citation type="journal article" date="2021" name="Genomics">
        <title>High-quality reference genome for Clonorchis sinensis.</title>
        <authorList>
            <person name="Young N.D."/>
            <person name="Stroehlein A.J."/>
            <person name="Kinkar L."/>
            <person name="Wang T."/>
            <person name="Sohn W.M."/>
            <person name="Chang B.C.H."/>
            <person name="Kaur P."/>
            <person name="Weisz D."/>
            <person name="Dudchenko O."/>
            <person name="Aiden E.L."/>
            <person name="Korhonen P.K."/>
            <person name="Gasser R.B."/>
        </authorList>
    </citation>
    <scope>NUCLEOTIDE SEQUENCE [LARGE SCALE GENOMIC DNA]</scope>
    <source>
        <strain evidence="3">Cs-k2</strain>
    </source>
</reference>
<name>A0A419QCF8_CLOSI</name>
<evidence type="ECO:0000256" key="1">
    <source>
        <dbReference type="SAM" id="Coils"/>
    </source>
</evidence>
<dbReference type="OrthoDB" id="3366661at2759"/>
<feature type="region of interest" description="Disordered" evidence="2">
    <location>
        <begin position="142"/>
        <end position="178"/>
    </location>
</feature>
<dbReference type="EMBL" id="NIRI02000005">
    <property type="protein sequence ID" value="KAG5455281.1"/>
    <property type="molecule type" value="Genomic_DNA"/>
</dbReference>
<protein>
    <submittedName>
        <fullName evidence="3">Uncharacterized protein</fullName>
    </submittedName>
</protein>
<dbReference type="Proteomes" id="UP000286415">
    <property type="component" value="Unassembled WGS sequence"/>
</dbReference>
<dbReference type="AlphaFoldDB" id="A0A419QCF8"/>
<dbReference type="InParanoid" id="A0A419QCF8"/>
<feature type="region of interest" description="Disordered" evidence="2">
    <location>
        <begin position="1"/>
        <end position="37"/>
    </location>
</feature>
<gene>
    <name evidence="3" type="ORF">CSKR_113441</name>
</gene>
<feature type="coiled-coil region" evidence="1">
    <location>
        <begin position="43"/>
        <end position="77"/>
    </location>
</feature>
<sequence>MDSGRQLSTTHPTLRESTEPDGSPCSLGTSENIRGDDDEAHRISLLEMAIEKVTAERDQLKTTLREQQRAVETLESCIIAKTDTKEKELRHFLAPRPVLSDSETPPVQQPVSTIAPILSTVPAVRPVPTLIGGTTKCADGLLGPAHLPSTGPSATHTGTSNLSSRSDSRKLTNGPSILSNESDGGVPLYSKVFIDSCVNLVLARLRRAQNNCHALVATSQTDLQSFTFTQNSTFIDHQRGWKRPPVFILSLIHPVGARCLKWIDREFTDRKVRGSNPTSASRLPLSRLGQPDSIPALVLPSGGTAARHRKGVTAEHLSSSLNCFIPSKRNGGNRPLCTSHEFLHSILMR</sequence>
<reference evidence="3 4" key="1">
    <citation type="journal article" date="2018" name="Biotechnol. Adv.">
        <title>Improved genomic resources and new bioinformatic workflow for the carcinogenic parasite Clonorchis sinensis: Biotechnological implications.</title>
        <authorList>
            <person name="Wang D."/>
            <person name="Korhonen P.K."/>
            <person name="Gasser R.B."/>
            <person name="Young N.D."/>
        </authorList>
    </citation>
    <scope>NUCLEOTIDE SEQUENCE [LARGE SCALE GENOMIC DNA]</scope>
    <source>
        <strain evidence="3">Cs-k2</strain>
    </source>
</reference>
<proteinExistence type="predicted"/>
<comment type="caution">
    <text evidence="3">The sequence shown here is derived from an EMBL/GenBank/DDBJ whole genome shotgun (WGS) entry which is preliminary data.</text>
</comment>
<organism evidence="3 4">
    <name type="scientific">Clonorchis sinensis</name>
    <name type="common">Chinese liver fluke</name>
    <dbReference type="NCBI Taxonomy" id="79923"/>
    <lineage>
        <taxon>Eukaryota</taxon>
        <taxon>Metazoa</taxon>
        <taxon>Spiralia</taxon>
        <taxon>Lophotrochozoa</taxon>
        <taxon>Platyhelminthes</taxon>
        <taxon>Trematoda</taxon>
        <taxon>Digenea</taxon>
        <taxon>Opisthorchiida</taxon>
        <taxon>Opisthorchiata</taxon>
        <taxon>Opisthorchiidae</taxon>
        <taxon>Clonorchis</taxon>
    </lineage>
</organism>
<evidence type="ECO:0000313" key="4">
    <source>
        <dbReference type="Proteomes" id="UP000286415"/>
    </source>
</evidence>
<evidence type="ECO:0000313" key="3">
    <source>
        <dbReference type="EMBL" id="KAG5455281.1"/>
    </source>
</evidence>
<feature type="compositionally biased region" description="Polar residues" evidence="2">
    <location>
        <begin position="150"/>
        <end position="178"/>
    </location>
</feature>
<keyword evidence="4" id="KW-1185">Reference proteome</keyword>
<dbReference type="STRING" id="79923.A0A419QCF8"/>